<keyword evidence="11" id="KW-1185">Reference proteome</keyword>
<gene>
    <name evidence="10" type="ORF">N0V91_007076</name>
</gene>
<comment type="pathway">
    <text evidence="2">Secondary metabolite biosynthesis.</text>
</comment>
<dbReference type="SUPFAM" id="SSF51905">
    <property type="entry name" value="FAD/NAD(P)-binding domain"/>
    <property type="match status" value="1"/>
</dbReference>
<keyword evidence="6" id="KW-0560">Oxidoreductase</keyword>
<dbReference type="Proteomes" id="UP001140510">
    <property type="component" value="Unassembled WGS sequence"/>
</dbReference>
<feature type="domain" description="FAD-binding" evidence="9">
    <location>
        <begin position="6"/>
        <end position="337"/>
    </location>
</feature>
<dbReference type="PANTHER" id="PTHR47178">
    <property type="entry name" value="MONOOXYGENASE, FAD-BINDING"/>
    <property type="match status" value="1"/>
</dbReference>
<accession>A0A9W8ZBM9</accession>
<dbReference type="PANTHER" id="PTHR47178:SF4">
    <property type="entry name" value="FAD-DEPENDENT MONOOXYGENASE APTC"/>
    <property type="match status" value="1"/>
</dbReference>
<evidence type="ECO:0000256" key="3">
    <source>
        <dbReference type="ARBA" id="ARBA00007992"/>
    </source>
</evidence>
<proteinExistence type="inferred from homology"/>
<feature type="region of interest" description="Disordered" evidence="8">
    <location>
        <begin position="358"/>
        <end position="379"/>
    </location>
</feature>
<reference evidence="10" key="1">
    <citation type="submission" date="2022-10" db="EMBL/GenBank/DDBJ databases">
        <title>Tapping the CABI collections for fungal endophytes: first genome assemblies for Collariella, Neodidymelliopsis, Ascochyta clinopodiicola, Didymella pomorum, Didymosphaeria variabile, Neocosmospora piperis and Neocucurbitaria cava.</title>
        <authorList>
            <person name="Hill R."/>
        </authorList>
    </citation>
    <scope>NUCLEOTIDE SEQUENCE</scope>
    <source>
        <strain evidence="10">IMI 355091</strain>
    </source>
</reference>
<evidence type="ECO:0000256" key="8">
    <source>
        <dbReference type="SAM" id="MobiDB-lite"/>
    </source>
</evidence>
<dbReference type="InterPro" id="IPR002938">
    <property type="entry name" value="FAD-bd"/>
</dbReference>
<evidence type="ECO:0000256" key="2">
    <source>
        <dbReference type="ARBA" id="ARBA00005179"/>
    </source>
</evidence>
<dbReference type="GO" id="GO:0004497">
    <property type="term" value="F:monooxygenase activity"/>
    <property type="evidence" value="ECO:0007669"/>
    <property type="project" value="UniProtKB-KW"/>
</dbReference>
<evidence type="ECO:0000313" key="10">
    <source>
        <dbReference type="EMBL" id="KAJ4402701.1"/>
    </source>
</evidence>
<comment type="caution">
    <text evidence="10">The sequence shown here is derived from an EMBL/GenBank/DDBJ whole genome shotgun (WGS) entry which is preliminary data.</text>
</comment>
<sequence>MSQPTISIVGAGIGGLTLGRCLLQRGIRAVLYEKAPSNPRHTYAITLQPASYRPLLKVLNIDESTFKSRVAADAGIGGSGNINTEGYGYRNLEASSFRVHRGKFEELLREGLDVRWEHTLESVKTAGSPTLSFANGQSATSDIVIGVEGPHSAIRKHFLPSANPDILPYVAFNGKRRIPRKNFDDIYAFAFKDTAVLEVRHGNVVLNISINEATEEHVSISWICSRPARGSSDALHKPNRSNAAAKDIPLEFFTEVEELKGLFQPFADVFDAEKLRTERVLHWLMRSVLIPKEDLKQLGQKSILLMGDAAHAEQIIGGGGANGAIEDGVSLAGWIAEKGTSDLASWYDERYASWQEGQEKSQTSIAGIHGQQDTGKERL</sequence>
<dbReference type="EMBL" id="JAPEVA010000059">
    <property type="protein sequence ID" value="KAJ4402701.1"/>
    <property type="molecule type" value="Genomic_DNA"/>
</dbReference>
<dbReference type="PRINTS" id="PR00420">
    <property type="entry name" value="RNGMNOXGNASE"/>
</dbReference>
<dbReference type="AlphaFoldDB" id="A0A9W8ZBM9"/>
<keyword evidence="5" id="KW-0274">FAD</keyword>
<evidence type="ECO:0000256" key="5">
    <source>
        <dbReference type="ARBA" id="ARBA00022827"/>
    </source>
</evidence>
<name>A0A9W8ZBM9_9PLEO</name>
<organism evidence="10 11">
    <name type="scientific">Didymella pomorum</name>
    <dbReference type="NCBI Taxonomy" id="749634"/>
    <lineage>
        <taxon>Eukaryota</taxon>
        <taxon>Fungi</taxon>
        <taxon>Dikarya</taxon>
        <taxon>Ascomycota</taxon>
        <taxon>Pezizomycotina</taxon>
        <taxon>Dothideomycetes</taxon>
        <taxon>Pleosporomycetidae</taxon>
        <taxon>Pleosporales</taxon>
        <taxon>Pleosporineae</taxon>
        <taxon>Didymellaceae</taxon>
        <taxon>Didymella</taxon>
    </lineage>
</organism>
<dbReference type="Pfam" id="PF01494">
    <property type="entry name" value="FAD_binding_3"/>
    <property type="match status" value="1"/>
</dbReference>
<evidence type="ECO:0000256" key="6">
    <source>
        <dbReference type="ARBA" id="ARBA00023002"/>
    </source>
</evidence>
<evidence type="ECO:0000259" key="9">
    <source>
        <dbReference type="Pfam" id="PF01494"/>
    </source>
</evidence>
<dbReference type="InterPro" id="IPR036188">
    <property type="entry name" value="FAD/NAD-bd_sf"/>
</dbReference>
<comment type="similarity">
    <text evidence="3">Belongs to the paxM FAD-dependent monooxygenase family.</text>
</comment>
<keyword evidence="7" id="KW-0503">Monooxygenase</keyword>
<protein>
    <recommendedName>
        <fullName evidence="9">FAD-binding domain-containing protein</fullName>
    </recommendedName>
</protein>
<dbReference type="OrthoDB" id="47494at2759"/>
<evidence type="ECO:0000256" key="4">
    <source>
        <dbReference type="ARBA" id="ARBA00022630"/>
    </source>
</evidence>
<evidence type="ECO:0000256" key="1">
    <source>
        <dbReference type="ARBA" id="ARBA00001974"/>
    </source>
</evidence>
<dbReference type="Gene3D" id="3.50.50.60">
    <property type="entry name" value="FAD/NAD(P)-binding domain"/>
    <property type="match status" value="1"/>
</dbReference>
<dbReference type="GO" id="GO:0071949">
    <property type="term" value="F:FAD binding"/>
    <property type="evidence" value="ECO:0007669"/>
    <property type="project" value="InterPro"/>
</dbReference>
<evidence type="ECO:0000256" key="7">
    <source>
        <dbReference type="ARBA" id="ARBA00023033"/>
    </source>
</evidence>
<evidence type="ECO:0000313" key="11">
    <source>
        <dbReference type="Proteomes" id="UP001140510"/>
    </source>
</evidence>
<comment type="cofactor">
    <cofactor evidence="1">
        <name>FAD</name>
        <dbReference type="ChEBI" id="CHEBI:57692"/>
    </cofactor>
</comment>
<keyword evidence="4" id="KW-0285">Flavoprotein</keyword>